<dbReference type="GO" id="GO:0006261">
    <property type="term" value="P:DNA-templated DNA replication"/>
    <property type="evidence" value="ECO:0007669"/>
    <property type="project" value="InterPro"/>
</dbReference>
<evidence type="ECO:0000256" key="8">
    <source>
        <dbReference type="ARBA" id="ARBA00023125"/>
    </source>
</evidence>
<dbReference type="SUPFAM" id="SSF56672">
    <property type="entry name" value="DNA/RNA polymerases"/>
    <property type="match status" value="1"/>
</dbReference>
<dbReference type="Gene3D" id="3.30.70.370">
    <property type="match status" value="1"/>
</dbReference>
<evidence type="ECO:0000256" key="5">
    <source>
        <dbReference type="ARBA" id="ARBA00022705"/>
    </source>
</evidence>
<proteinExistence type="inferred from homology"/>
<dbReference type="InterPro" id="IPR019760">
    <property type="entry name" value="DNA-dir_DNA_pol_A_CS"/>
</dbReference>
<evidence type="ECO:0000256" key="6">
    <source>
        <dbReference type="ARBA" id="ARBA00022763"/>
    </source>
</evidence>
<dbReference type="PROSITE" id="PS00447">
    <property type="entry name" value="DNA_POLYMERASE_A"/>
    <property type="match status" value="1"/>
</dbReference>
<feature type="domain" description="DNA-directed DNA polymerase family A palm" evidence="12">
    <location>
        <begin position="539"/>
        <end position="747"/>
    </location>
</feature>
<dbReference type="Gene3D" id="1.20.1060.10">
    <property type="entry name" value="Taq DNA Polymerase, Chain T, domain 4"/>
    <property type="match status" value="1"/>
</dbReference>
<keyword evidence="8" id="KW-0238">DNA-binding</keyword>
<dbReference type="CDD" id="cd09859">
    <property type="entry name" value="PIN_53EXO"/>
    <property type="match status" value="1"/>
</dbReference>
<keyword evidence="6" id="KW-0227">DNA damage</keyword>
<evidence type="ECO:0000256" key="7">
    <source>
        <dbReference type="ARBA" id="ARBA00022932"/>
    </source>
</evidence>
<dbReference type="SUPFAM" id="SSF88723">
    <property type="entry name" value="PIN domain-like"/>
    <property type="match status" value="1"/>
</dbReference>
<dbReference type="SUPFAM" id="SSF47807">
    <property type="entry name" value="5' to 3' exonuclease, C-terminal subdomain"/>
    <property type="match status" value="1"/>
</dbReference>
<dbReference type="Pfam" id="PF02739">
    <property type="entry name" value="5_3_exonuc_N"/>
    <property type="match status" value="1"/>
</dbReference>
<dbReference type="Gene3D" id="3.40.50.1010">
    <property type="entry name" value="5'-nuclease"/>
    <property type="match status" value="1"/>
</dbReference>
<dbReference type="InterPro" id="IPR008918">
    <property type="entry name" value="HhH2"/>
</dbReference>
<dbReference type="InterPro" id="IPR029060">
    <property type="entry name" value="PIN-like_dom_sf"/>
</dbReference>
<evidence type="ECO:0000259" key="11">
    <source>
        <dbReference type="SMART" id="SM00475"/>
    </source>
</evidence>
<accession>A0A1F6XEY2</accession>
<sequence>MSKKPQLLVLLDAHAIIHRAYHALPEFLSSSGEPTGALYGLATMLMRIIGELKPDYIVACYDLPGKTFRHEAYDGYKAGRAKADDALIVQLKNSREIFEAFGIPIYDAVGFEADDVIGTIIEKLKREDGVKIIIASGDMDTMQLVDDKRVQVYTLKKGISDTILYDEDKVIARFGFKPALLPDYKGLRGDPSDNIVGIKGVGEKTATELILKFGTIEEIYKQFKIKDYELRFKEAGFSERIIKLIKENEEEALFSKTLGKIRLDAPIKFNTPAKTFWESADLKKIEEVFAKFEFRSLFARVRRFFGENGGEVALPLPEGKKEEVDLEKLREASIALWLINSDTVNPNLEDVLIFGKTSSFQEAHEYIFEKLKEKKLLKIYEEIEHPIMPLIKEMEDRGILIDKGYFEKLSREYHRELDILVKKIYRMAGGEFNINSPKQLAQVLFEKLGLKRGRKGASGAYSTKIEVLEELAEENLIVREIMSYRELQKLLSTYIDVIPKMVGPDGRLHAKFLQNGTVTGRFSSQDPNLQNLPIKSDLGKRIRGGFVARPGHKLVAFDYSQIELRVAAMLSKDLKMIGIFRNKKDIHAGVASFVFGVPIEKVAAEMRRQAKVINFGILYGMGVSALKKNLGGTREEAQKFYDNYFRQFAGLKDYLEGVKTQAVKNSYTETLFGRRRNFPNINSRVPFLKNMAERTAINAPIQGTAADIIKLAIRYVHEDLAKTKMLNSVCLVLVIHDELVYEIEESALEGAEKLIKRAMENVLERSYIYFKTDVPLSVHVGAGGNLGEVK</sequence>
<protein>
    <recommendedName>
        <fullName evidence="2">DNA-directed DNA polymerase</fullName>
        <ecNumber evidence="2">2.7.7.7</ecNumber>
    </recommendedName>
</protein>
<gene>
    <name evidence="13" type="ORF">A2933_00610</name>
</gene>
<dbReference type="PANTHER" id="PTHR10133:SF27">
    <property type="entry name" value="DNA POLYMERASE NU"/>
    <property type="match status" value="1"/>
</dbReference>
<dbReference type="InterPro" id="IPR036279">
    <property type="entry name" value="5-3_exonuclease_C_sf"/>
</dbReference>
<dbReference type="Pfam" id="PF00476">
    <property type="entry name" value="DNA_pol_A"/>
    <property type="match status" value="1"/>
</dbReference>
<dbReference type="InterPro" id="IPR002298">
    <property type="entry name" value="DNA_polymerase_A"/>
</dbReference>
<dbReference type="InterPro" id="IPR020046">
    <property type="entry name" value="5-3_exonucl_a-hlix_arch_N"/>
</dbReference>
<dbReference type="Pfam" id="PF01367">
    <property type="entry name" value="5_3_exonuc"/>
    <property type="match status" value="1"/>
</dbReference>
<evidence type="ECO:0000313" key="13">
    <source>
        <dbReference type="EMBL" id="OGI92707.1"/>
    </source>
</evidence>
<dbReference type="GO" id="GO:0003887">
    <property type="term" value="F:DNA-directed DNA polymerase activity"/>
    <property type="evidence" value="ECO:0007669"/>
    <property type="project" value="UniProtKB-KW"/>
</dbReference>
<evidence type="ECO:0000256" key="10">
    <source>
        <dbReference type="ARBA" id="ARBA00049244"/>
    </source>
</evidence>
<dbReference type="InterPro" id="IPR020045">
    <property type="entry name" value="DNA_polI_H3TH"/>
</dbReference>
<reference evidence="13 14" key="1">
    <citation type="journal article" date="2016" name="Nat. Commun.">
        <title>Thousands of microbial genomes shed light on interconnected biogeochemical processes in an aquifer system.</title>
        <authorList>
            <person name="Anantharaman K."/>
            <person name="Brown C.T."/>
            <person name="Hug L.A."/>
            <person name="Sharon I."/>
            <person name="Castelle C.J."/>
            <person name="Probst A.J."/>
            <person name="Thomas B.C."/>
            <person name="Singh A."/>
            <person name="Wilkins M.J."/>
            <person name="Karaoz U."/>
            <person name="Brodie E.L."/>
            <person name="Williams K.H."/>
            <person name="Hubbard S.S."/>
            <person name="Banfield J.F."/>
        </authorList>
    </citation>
    <scope>NUCLEOTIDE SEQUENCE [LARGE SCALE GENOMIC DNA]</scope>
</reference>
<dbReference type="SMART" id="SM00475">
    <property type="entry name" value="53EXOc"/>
    <property type="match status" value="1"/>
</dbReference>
<keyword evidence="3" id="KW-0808">Transferase</keyword>
<comment type="similarity">
    <text evidence="1">Belongs to the DNA polymerase type-A family.</text>
</comment>
<organism evidence="13 14">
    <name type="scientific">Candidatus Nomurabacteria bacterium RIFCSPLOWO2_01_FULL_46_18</name>
    <dbReference type="NCBI Taxonomy" id="1801783"/>
    <lineage>
        <taxon>Bacteria</taxon>
        <taxon>Candidatus Nomuraibacteriota</taxon>
    </lineage>
</organism>
<dbReference type="InterPro" id="IPR002421">
    <property type="entry name" value="5-3_exonuclease"/>
</dbReference>
<keyword evidence="5" id="KW-0235">DNA replication</keyword>
<evidence type="ECO:0000256" key="2">
    <source>
        <dbReference type="ARBA" id="ARBA00012417"/>
    </source>
</evidence>
<keyword evidence="4" id="KW-0548">Nucleotidyltransferase</keyword>
<dbReference type="InterPro" id="IPR043502">
    <property type="entry name" value="DNA/RNA_pol_sf"/>
</dbReference>
<evidence type="ECO:0000256" key="9">
    <source>
        <dbReference type="ARBA" id="ARBA00023204"/>
    </source>
</evidence>
<keyword evidence="7" id="KW-0239">DNA-directed DNA polymerase</keyword>
<dbReference type="GO" id="GO:0006302">
    <property type="term" value="P:double-strand break repair"/>
    <property type="evidence" value="ECO:0007669"/>
    <property type="project" value="TreeGrafter"/>
</dbReference>
<dbReference type="Gene3D" id="1.10.150.20">
    <property type="entry name" value="5' to 3' exonuclease, C-terminal subdomain"/>
    <property type="match status" value="2"/>
</dbReference>
<evidence type="ECO:0000256" key="1">
    <source>
        <dbReference type="ARBA" id="ARBA00007705"/>
    </source>
</evidence>
<evidence type="ECO:0000313" key="14">
    <source>
        <dbReference type="Proteomes" id="UP000179381"/>
    </source>
</evidence>
<dbReference type="EC" id="2.7.7.7" evidence="2"/>
<keyword evidence="9" id="KW-0234">DNA repair</keyword>
<dbReference type="FunFam" id="1.10.150.20:FF:000002">
    <property type="entry name" value="DNA polymerase I"/>
    <property type="match status" value="1"/>
</dbReference>
<dbReference type="SMART" id="SM00482">
    <property type="entry name" value="POLAc"/>
    <property type="match status" value="1"/>
</dbReference>
<dbReference type="FunFam" id="1.10.150.20:FF:000003">
    <property type="entry name" value="DNA polymerase I"/>
    <property type="match status" value="1"/>
</dbReference>
<dbReference type="CDD" id="cd08637">
    <property type="entry name" value="DNA_pol_A_pol_I_C"/>
    <property type="match status" value="1"/>
</dbReference>
<comment type="catalytic activity">
    <reaction evidence="10">
        <text>DNA(n) + a 2'-deoxyribonucleoside 5'-triphosphate = DNA(n+1) + diphosphate</text>
        <dbReference type="Rhea" id="RHEA:22508"/>
        <dbReference type="Rhea" id="RHEA-COMP:17339"/>
        <dbReference type="Rhea" id="RHEA-COMP:17340"/>
        <dbReference type="ChEBI" id="CHEBI:33019"/>
        <dbReference type="ChEBI" id="CHEBI:61560"/>
        <dbReference type="ChEBI" id="CHEBI:173112"/>
        <dbReference type="EC" id="2.7.7.7"/>
    </reaction>
</comment>
<dbReference type="SMART" id="SM00279">
    <property type="entry name" value="HhH2"/>
    <property type="match status" value="1"/>
</dbReference>
<comment type="caution">
    <text evidence="13">The sequence shown here is derived from an EMBL/GenBank/DDBJ whole genome shotgun (WGS) entry which is preliminary data.</text>
</comment>
<evidence type="ECO:0000259" key="12">
    <source>
        <dbReference type="SMART" id="SM00482"/>
    </source>
</evidence>
<feature type="domain" description="5'-3' exonuclease" evidence="11">
    <location>
        <begin position="3"/>
        <end position="277"/>
    </location>
</feature>
<dbReference type="GO" id="GO:0008409">
    <property type="term" value="F:5'-3' exonuclease activity"/>
    <property type="evidence" value="ECO:0007669"/>
    <property type="project" value="InterPro"/>
</dbReference>
<dbReference type="GO" id="GO:0003677">
    <property type="term" value="F:DNA binding"/>
    <property type="evidence" value="ECO:0007669"/>
    <property type="project" value="UniProtKB-KW"/>
</dbReference>
<dbReference type="InterPro" id="IPR001098">
    <property type="entry name" value="DNA-dir_DNA_pol_A_palm_dom"/>
</dbReference>
<dbReference type="EMBL" id="MFVH01000001">
    <property type="protein sequence ID" value="OGI92707.1"/>
    <property type="molecule type" value="Genomic_DNA"/>
</dbReference>
<evidence type="ECO:0000256" key="4">
    <source>
        <dbReference type="ARBA" id="ARBA00022695"/>
    </source>
</evidence>
<dbReference type="Proteomes" id="UP000179381">
    <property type="component" value="Unassembled WGS sequence"/>
</dbReference>
<dbReference type="PRINTS" id="PR00868">
    <property type="entry name" value="DNAPOLI"/>
</dbReference>
<evidence type="ECO:0000256" key="3">
    <source>
        <dbReference type="ARBA" id="ARBA00022679"/>
    </source>
</evidence>
<name>A0A1F6XEY2_9BACT</name>
<dbReference type="PANTHER" id="PTHR10133">
    <property type="entry name" value="DNA POLYMERASE I"/>
    <property type="match status" value="1"/>
</dbReference>
<dbReference type="CDD" id="cd09898">
    <property type="entry name" value="H3TH_53EXO"/>
    <property type="match status" value="1"/>
</dbReference>
<dbReference type="AlphaFoldDB" id="A0A1F6XEY2"/>
<dbReference type="FunFam" id="1.20.1060.10:FF:000001">
    <property type="entry name" value="DNA polymerase I"/>
    <property type="match status" value="1"/>
</dbReference>